<keyword evidence="4" id="KW-0732">Signal</keyword>
<dbReference type="Pfam" id="PF00884">
    <property type="entry name" value="Sulfatase"/>
    <property type="match status" value="1"/>
</dbReference>
<dbReference type="PANTHER" id="PTHR42693">
    <property type="entry name" value="ARYLSULFATASE FAMILY MEMBER"/>
    <property type="match status" value="1"/>
</dbReference>
<dbReference type="Proteomes" id="UP000187735">
    <property type="component" value="Chromosome"/>
</dbReference>
<organism evidence="9 10">
    <name type="scientific">Fuerstiella marisgermanici</name>
    <dbReference type="NCBI Taxonomy" id="1891926"/>
    <lineage>
        <taxon>Bacteria</taxon>
        <taxon>Pseudomonadati</taxon>
        <taxon>Planctomycetota</taxon>
        <taxon>Planctomycetia</taxon>
        <taxon>Planctomycetales</taxon>
        <taxon>Planctomycetaceae</taxon>
        <taxon>Fuerstiella</taxon>
    </lineage>
</organism>
<evidence type="ECO:0000256" key="2">
    <source>
        <dbReference type="ARBA" id="ARBA00008779"/>
    </source>
</evidence>
<evidence type="ECO:0000313" key="9">
    <source>
        <dbReference type="EMBL" id="APZ92094.1"/>
    </source>
</evidence>
<keyword evidence="3" id="KW-0479">Metal-binding</keyword>
<name>A0A1P8WDH8_9PLAN</name>
<evidence type="ECO:0000256" key="1">
    <source>
        <dbReference type="ARBA" id="ARBA00001913"/>
    </source>
</evidence>
<evidence type="ECO:0000313" key="10">
    <source>
        <dbReference type="Proteomes" id="UP000187735"/>
    </source>
</evidence>
<protein>
    <submittedName>
        <fullName evidence="9">Arylsulfatase</fullName>
        <ecNumber evidence="9">3.1.6.1</ecNumber>
    </submittedName>
</protein>
<feature type="domain" description="Sulfatase N-terminal" evidence="8">
    <location>
        <begin position="62"/>
        <end position="374"/>
    </location>
</feature>
<accession>A0A1P8WDH8</accession>
<comment type="similarity">
    <text evidence="2">Belongs to the sulfatase family.</text>
</comment>
<dbReference type="EC" id="3.1.6.1" evidence="9"/>
<evidence type="ECO:0000256" key="4">
    <source>
        <dbReference type="ARBA" id="ARBA00022729"/>
    </source>
</evidence>
<evidence type="ECO:0000256" key="7">
    <source>
        <dbReference type="SAM" id="MobiDB-lite"/>
    </source>
</evidence>
<dbReference type="Gene3D" id="3.40.720.10">
    <property type="entry name" value="Alkaline Phosphatase, subunit A"/>
    <property type="match status" value="1"/>
</dbReference>
<evidence type="ECO:0000256" key="6">
    <source>
        <dbReference type="ARBA" id="ARBA00022837"/>
    </source>
</evidence>
<dbReference type="InterPro" id="IPR000917">
    <property type="entry name" value="Sulfatase_N"/>
</dbReference>
<evidence type="ECO:0000256" key="3">
    <source>
        <dbReference type="ARBA" id="ARBA00022723"/>
    </source>
</evidence>
<gene>
    <name evidence="9" type="primary">atsA_10</name>
    <name evidence="9" type="ORF">Fuma_01698</name>
</gene>
<keyword evidence="6" id="KW-0106">Calcium</keyword>
<dbReference type="InterPro" id="IPR050738">
    <property type="entry name" value="Sulfatase"/>
</dbReference>
<dbReference type="KEGG" id="fmr:Fuma_01698"/>
<keyword evidence="10" id="KW-1185">Reference proteome</keyword>
<dbReference type="AlphaFoldDB" id="A0A1P8WDH8"/>
<dbReference type="PANTHER" id="PTHR42693:SF42">
    <property type="entry name" value="ARYLSULFATASE G"/>
    <property type="match status" value="1"/>
</dbReference>
<dbReference type="CDD" id="cd16144">
    <property type="entry name" value="ARS_like"/>
    <property type="match status" value="1"/>
</dbReference>
<keyword evidence="5 9" id="KW-0378">Hydrolase</keyword>
<feature type="region of interest" description="Disordered" evidence="7">
    <location>
        <begin position="460"/>
        <end position="510"/>
    </location>
</feature>
<dbReference type="GO" id="GO:0004065">
    <property type="term" value="F:arylsulfatase activity"/>
    <property type="evidence" value="ECO:0007669"/>
    <property type="project" value="UniProtKB-EC"/>
</dbReference>
<dbReference type="EMBL" id="CP017641">
    <property type="protein sequence ID" value="APZ92094.1"/>
    <property type="molecule type" value="Genomic_DNA"/>
</dbReference>
<comment type="cofactor">
    <cofactor evidence="1">
        <name>Ca(2+)</name>
        <dbReference type="ChEBI" id="CHEBI:29108"/>
    </cofactor>
</comment>
<dbReference type="Gene3D" id="3.30.1120.10">
    <property type="match status" value="1"/>
</dbReference>
<dbReference type="SUPFAM" id="SSF53649">
    <property type="entry name" value="Alkaline phosphatase-like"/>
    <property type="match status" value="1"/>
</dbReference>
<sequence length="510" mass="56018">MCRARLFCSANVVRPSPAIGSPKMLFNIRLSVLVALLLAFNPIGVQRASRVSAAETTAPSRPNVVFFFIDDLGWADVGYQGSDFYRTPNIDALAASGLVFTDAYANAPNCAPSRACLLSGQYSPRHGIYTVGDPRRGNDRFRKLEPVENDTVLDDRFVTWAEVLGANNYTLASMGKWHLGADPTKQGFDINIAGREWGSPSGGGYHSPYKYPNLDQPAKGEYLTDRLTDEAIRFIDTNHDKPFALYLTHYAVHTPIQAKADVAARYSALPAGTHQKNAKYAAMVESVDDSVGRVIAKLNELKIADNTVVVFYSDNGGFGGATSNHPLRGAKGMLYEGGIREPLIIRWPGVTKPGSRCDEPVIGVDLYPTFAEMTSSKIADNYELDGLSLVPLLQDPTASLSRDAIFWHFPCYLQGRGDPAGGPFRTTPAAAIRMGDWKLIEWFETGRLELYNLAQDIGESKDLSQSNPAKRDALHARMKQWRSKVSASVPTTPNPKYDPNAKPKRGRQQK</sequence>
<dbReference type="GO" id="GO:0046872">
    <property type="term" value="F:metal ion binding"/>
    <property type="evidence" value="ECO:0007669"/>
    <property type="project" value="UniProtKB-KW"/>
</dbReference>
<evidence type="ECO:0000256" key="5">
    <source>
        <dbReference type="ARBA" id="ARBA00022801"/>
    </source>
</evidence>
<reference evidence="9 10" key="1">
    <citation type="journal article" date="2016" name="Front. Microbiol.">
        <title>Fuerstia marisgermanicae gen. nov., sp. nov., an Unusual Member of the Phylum Planctomycetes from the German Wadden Sea.</title>
        <authorList>
            <person name="Kohn T."/>
            <person name="Heuer A."/>
            <person name="Jogler M."/>
            <person name="Vollmers J."/>
            <person name="Boedeker C."/>
            <person name="Bunk B."/>
            <person name="Rast P."/>
            <person name="Borchert D."/>
            <person name="Glockner I."/>
            <person name="Freese H.M."/>
            <person name="Klenk H.P."/>
            <person name="Overmann J."/>
            <person name="Kaster A.K."/>
            <person name="Rohde M."/>
            <person name="Wiegand S."/>
            <person name="Jogler C."/>
        </authorList>
    </citation>
    <scope>NUCLEOTIDE SEQUENCE [LARGE SCALE GENOMIC DNA]</scope>
    <source>
        <strain evidence="9 10">NH11</strain>
    </source>
</reference>
<proteinExistence type="inferred from homology"/>
<dbReference type="InterPro" id="IPR017850">
    <property type="entry name" value="Alkaline_phosphatase_core_sf"/>
</dbReference>
<evidence type="ECO:0000259" key="8">
    <source>
        <dbReference type="Pfam" id="PF00884"/>
    </source>
</evidence>